<dbReference type="Gene3D" id="3.20.20.80">
    <property type="entry name" value="Glycosidases"/>
    <property type="match status" value="1"/>
</dbReference>
<evidence type="ECO:0000313" key="2">
    <source>
        <dbReference type="EMBL" id="KIK63197.1"/>
    </source>
</evidence>
<evidence type="ECO:0000256" key="1">
    <source>
        <dbReference type="SAM" id="SignalP"/>
    </source>
</evidence>
<name>A0A0D0CUI2_9AGAR</name>
<keyword evidence="1" id="KW-0732">Signal</keyword>
<feature type="signal peptide" evidence="1">
    <location>
        <begin position="1"/>
        <end position="23"/>
    </location>
</feature>
<sequence length="193" mass="21320">MSPSELTVYLIVAALLCSTSISASPSINSVIPPADNAIPVCPSLVSLSIEQDRWTDWSGTTSQNQLFYNVMQNLKNLTGVPPGIRIGANSDDHTDFDKNVPYARATLLSQIQRRRTLRLPALLSEMATILLCNIFRQAVHIHTPTRISTPTDSQPRFLDQVPKSLRVSTSGRRILLPPFSKLRLSCEPSPAQR</sequence>
<dbReference type="GO" id="GO:0016787">
    <property type="term" value="F:hydrolase activity"/>
    <property type="evidence" value="ECO:0007669"/>
    <property type="project" value="UniProtKB-KW"/>
</dbReference>
<keyword evidence="2" id="KW-0378">Hydrolase</keyword>
<reference evidence="2 3" key="1">
    <citation type="submission" date="2014-04" db="EMBL/GenBank/DDBJ databases">
        <title>Evolutionary Origins and Diversification of the Mycorrhizal Mutualists.</title>
        <authorList>
            <consortium name="DOE Joint Genome Institute"/>
            <consortium name="Mycorrhizal Genomics Consortium"/>
            <person name="Kohler A."/>
            <person name="Kuo A."/>
            <person name="Nagy L.G."/>
            <person name="Floudas D."/>
            <person name="Copeland A."/>
            <person name="Barry K.W."/>
            <person name="Cichocki N."/>
            <person name="Veneault-Fourrey C."/>
            <person name="LaButti K."/>
            <person name="Lindquist E.A."/>
            <person name="Lipzen A."/>
            <person name="Lundell T."/>
            <person name="Morin E."/>
            <person name="Murat C."/>
            <person name="Riley R."/>
            <person name="Ohm R."/>
            <person name="Sun H."/>
            <person name="Tunlid A."/>
            <person name="Henrissat B."/>
            <person name="Grigoriev I.V."/>
            <person name="Hibbett D.S."/>
            <person name="Martin F."/>
        </authorList>
    </citation>
    <scope>NUCLEOTIDE SEQUENCE [LARGE SCALE GENOMIC DNA]</scope>
    <source>
        <strain evidence="2 3">FD-317 M1</strain>
    </source>
</reference>
<organism evidence="2 3">
    <name type="scientific">Collybiopsis luxurians FD-317 M1</name>
    <dbReference type="NCBI Taxonomy" id="944289"/>
    <lineage>
        <taxon>Eukaryota</taxon>
        <taxon>Fungi</taxon>
        <taxon>Dikarya</taxon>
        <taxon>Basidiomycota</taxon>
        <taxon>Agaricomycotina</taxon>
        <taxon>Agaricomycetes</taxon>
        <taxon>Agaricomycetidae</taxon>
        <taxon>Agaricales</taxon>
        <taxon>Marasmiineae</taxon>
        <taxon>Omphalotaceae</taxon>
        <taxon>Collybiopsis</taxon>
        <taxon>Collybiopsis luxurians</taxon>
    </lineage>
</organism>
<dbReference type="AlphaFoldDB" id="A0A0D0CUI2"/>
<dbReference type="EMBL" id="KN834765">
    <property type="protein sequence ID" value="KIK63197.1"/>
    <property type="molecule type" value="Genomic_DNA"/>
</dbReference>
<gene>
    <name evidence="2" type="ORF">GYMLUDRAFT_72417</name>
</gene>
<proteinExistence type="predicted"/>
<dbReference type="Proteomes" id="UP000053593">
    <property type="component" value="Unassembled WGS sequence"/>
</dbReference>
<dbReference type="OrthoDB" id="2796951at2759"/>
<dbReference type="HOGENOM" id="CLU_1408919_0_0_1"/>
<dbReference type="PANTHER" id="PTHR36183:SF2">
    <property type="entry name" value="BETA-GLUCURONIDASE C-TERMINAL DOMAIN-CONTAINING PROTEIN"/>
    <property type="match status" value="1"/>
</dbReference>
<protein>
    <submittedName>
        <fullName evidence="2">Glycoside hydrolase family 79 protein</fullName>
    </submittedName>
</protein>
<accession>A0A0D0CUI2</accession>
<feature type="chain" id="PRO_5002208220" evidence="1">
    <location>
        <begin position="24"/>
        <end position="193"/>
    </location>
</feature>
<dbReference type="PANTHER" id="PTHR36183">
    <property type="entry name" value="BETA-GLUCURONIDASE"/>
    <property type="match status" value="1"/>
</dbReference>
<dbReference type="InterPro" id="IPR052974">
    <property type="entry name" value="GH79_Enzymes"/>
</dbReference>
<keyword evidence="3" id="KW-1185">Reference proteome</keyword>
<evidence type="ECO:0000313" key="3">
    <source>
        <dbReference type="Proteomes" id="UP000053593"/>
    </source>
</evidence>